<proteinExistence type="predicted"/>
<gene>
    <name evidence="1" type="ORF">S01H1_20341</name>
</gene>
<sequence>MNSGKMPKPGDIILTKIQFTDSFEIKTRPALVLFEEFDNIIVAGITSNPNMKGIPITKKEGAIKESVIKLNYIFTISKNMISKILFHLNPKKKKQVFDELIKKLNELKN</sequence>
<evidence type="ECO:0000313" key="1">
    <source>
        <dbReference type="EMBL" id="GAF99280.1"/>
    </source>
</evidence>
<name>X0VFE0_9ZZZZ</name>
<accession>X0VFE0</accession>
<dbReference type="SUPFAM" id="SSF50118">
    <property type="entry name" value="Cell growth inhibitor/plasmid maintenance toxic component"/>
    <property type="match status" value="1"/>
</dbReference>
<dbReference type="InterPro" id="IPR003477">
    <property type="entry name" value="PemK-like"/>
</dbReference>
<evidence type="ECO:0008006" key="2">
    <source>
        <dbReference type="Google" id="ProtNLM"/>
    </source>
</evidence>
<protein>
    <recommendedName>
        <fullName evidence="2">Type II toxin-antitoxin system PemK/MazF family toxin</fullName>
    </recommendedName>
</protein>
<dbReference type="Gene3D" id="2.30.30.110">
    <property type="match status" value="1"/>
</dbReference>
<dbReference type="Pfam" id="PF02452">
    <property type="entry name" value="PemK_toxin"/>
    <property type="match status" value="1"/>
</dbReference>
<reference evidence="1" key="1">
    <citation type="journal article" date="2014" name="Front. Microbiol.">
        <title>High frequency of phylogenetically diverse reductive dehalogenase-homologous genes in deep subseafloor sedimentary metagenomes.</title>
        <authorList>
            <person name="Kawai M."/>
            <person name="Futagami T."/>
            <person name="Toyoda A."/>
            <person name="Takaki Y."/>
            <person name="Nishi S."/>
            <person name="Hori S."/>
            <person name="Arai W."/>
            <person name="Tsubouchi T."/>
            <person name="Morono Y."/>
            <person name="Uchiyama I."/>
            <person name="Ito T."/>
            <person name="Fujiyama A."/>
            <person name="Inagaki F."/>
            <person name="Takami H."/>
        </authorList>
    </citation>
    <scope>NUCLEOTIDE SEQUENCE</scope>
    <source>
        <strain evidence="1">Expedition CK06-06</strain>
    </source>
</reference>
<organism evidence="1">
    <name type="scientific">marine sediment metagenome</name>
    <dbReference type="NCBI Taxonomy" id="412755"/>
    <lineage>
        <taxon>unclassified sequences</taxon>
        <taxon>metagenomes</taxon>
        <taxon>ecological metagenomes</taxon>
    </lineage>
</organism>
<dbReference type="EMBL" id="BARS01011117">
    <property type="protein sequence ID" value="GAF99280.1"/>
    <property type="molecule type" value="Genomic_DNA"/>
</dbReference>
<dbReference type="InterPro" id="IPR011067">
    <property type="entry name" value="Plasmid_toxin/cell-grow_inhib"/>
</dbReference>
<dbReference type="AlphaFoldDB" id="X0VFE0"/>
<dbReference type="GO" id="GO:0003677">
    <property type="term" value="F:DNA binding"/>
    <property type="evidence" value="ECO:0007669"/>
    <property type="project" value="InterPro"/>
</dbReference>
<comment type="caution">
    <text evidence="1">The sequence shown here is derived from an EMBL/GenBank/DDBJ whole genome shotgun (WGS) entry which is preliminary data.</text>
</comment>